<protein>
    <submittedName>
        <fullName evidence="3">Uncharacterized protein</fullName>
    </submittedName>
</protein>
<organism evidence="3 4">
    <name type="scientific">Sorghum bicolor</name>
    <name type="common">Sorghum</name>
    <name type="synonym">Sorghum vulgare</name>
    <dbReference type="NCBI Taxonomy" id="4558"/>
    <lineage>
        <taxon>Eukaryota</taxon>
        <taxon>Viridiplantae</taxon>
        <taxon>Streptophyta</taxon>
        <taxon>Embryophyta</taxon>
        <taxon>Tracheophyta</taxon>
        <taxon>Spermatophyta</taxon>
        <taxon>Magnoliopsida</taxon>
        <taxon>Liliopsida</taxon>
        <taxon>Poales</taxon>
        <taxon>Poaceae</taxon>
        <taxon>PACMAD clade</taxon>
        <taxon>Panicoideae</taxon>
        <taxon>Andropogonodae</taxon>
        <taxon>Andropogoneae</taxon>
        <taxon>Sorghinae</taxon>
        <taxon>Sorghum</taxon>
    </lineage>
</organism>
<evidence type="ECO:0000313" key="3">
    <source>
        <dbReference type="EMBL" id="KXG28168.1"/>
    </source>
</evidence>
<dbReference type="EMBL" id="CM000764">
    <property type="protein sequence ID" value="KXG28168.1"/>
    <property type="molecule type" value="Genomic_DNA"/>
</dbReference>
<reference evidence="4" key="2">
    <citation type="journal article" date="2018" name="Plant J.">
        <title>The Sorghum bicolor reference genome: improved assembly, gene annotations, a transcriptome atlas, and signatures of genome organization.</title>
        <authorList>
            <person name="McCormick R.F."/>
            <person name="Truong S.K."/>
            <person name="Sreedasyam A."/>
            <person name="Jenkins J."/>
            <person name="Shu S."/>
            <person name="Sims D."/>
            <person name="Kennedy M."/>
            <person name="Amirebrahimi M."/>
            <person name="Weers B.D."/>
            <person name="McKinley B."/>
            <person name="Mattison A."/>
            <person name="Morishige D.T."/>
            <person name="Grimwood J."/>
            <person name="Schmutz J."/>
            <person name="Mullet J.E."/>
        </authorList>
    </citation>
    <scope>NUCLEOTIDE SEQUENCE [LARGE SCALE GENOMIC DNA]</scope>
    <source>
        <strain evidence="4">cv. BTx623</strain>
    </source>
</reference>
<keyword evidence="4" id="KW-1185">Reference proteome</keyword>
<reference evidence="3 4" key="1">
    <citation type="journal article" date="2009" name="Nature">
        <title>The Sorghum bicolor genome and the diversification of grasses.</title>
        <authorList>
            <person name="Paterson A.H."/>
            <person name="Bowers J.E."/>
            <person name="Bruggmann R."/>
            <person name="Dubchak I."/>
            <person name="Grimwood J."/>
            <person name="Gundlach H."/>
            <person name="Haberer G."/>
            <person name="Hellsten U."/>
            <person name="Mitros T."/>
            <person name="Poliakov A."/>
            <person name="Schmutz J."/>
            <person name="Spannagl M."/>
            <person name="Tang H."/>
            <person name="Wang X."/>
            <person name="Wicker T."/>
            <person name="Bharti A.K."/>
            <person name="Chapman J."/>
            <person name="Feltus F.A."/>
            <person name="Gowik U."/>
            <person name="Grigoriev I.V."/>
            <person name="Lyons E."/>
            <person name="Maher C.A."/>
            <person name="Martis M."/>
            <person name="Narechania A."/>
            <person name="Otillar R.P."/>
            <person name="Penning B.W."/>
            <person name="Salamov A.A."/>
            <person name="Wang Y."/>
            <person name="Zhang L."/>
            <person name="Carpita N.C."/>
            <person name="Freeling M."/>
            <person name="Gingle A.R."/>
            <person name="Hash C.T."/>
            <person name="Keller B."/>
            <person name="Klein P."/>
            <person name="Kresovich S."/>
            <person name="McCann M.C."/>
            <person name="Ming R."/>
            <person name="Peterson D.G."/>
            <person name="Mehboob-ur-Rahman"/>
            <person name="Ware D."/>
            <person name="Westhoff P."/>
            <person name="Mayer K.F."/>
            <person name="Messing J."/>
            <person name="Rokhsar D.S."/>
        </authorList>
    </citation>
    <scope>NUCLEOTIDE SEQUENCE [LARGE SCALE GENOMIC DNA]</scope>
    <source>
        <strain evidence="4">cv. BTx623</strain>
    </source>
</reference>
<feature type="region of interest" description="Disordered" evidence="1">
    <location>
        <begin position="1"/>
        <end position="27"/>
    </location>
</feature>
<dbReference type="Proteomes" id="UP000000768">
    <property type="component" value="Chromosome 5"/>
</dbReference>
<keyword evidence="2" id="KW-0812">Transmembrane</keyword>
<sequence length="180" mass="19306">MSFPIPTIKRHGEGGRPPQGGPPALSSLSPLHPFPLVSLWARGGGIIVRRRAPTPIRQWLTAVPLPATTLALPPSRTRLRRPSPLTARSTLHSLAATTPAALRRNMAPAAARVAPLHLRNRASSPAAVRASLAAKLQDRSSVLDTRTWMAHGLNCIFSAVVLSICTSIVCTMQKQQSMKN</sequence>
<gene>
    <name evidence="3" type="ORF">SORBI_3005G092900</name>
</gene>
<feature type="transmembrane region" description="Helical" evidence="2">
    <location>
        <begin position="148"/>
        <end position="170"/>
    </location>
</feature>
<keyword evidence="2" id="KW-0472">Membrane</keyword>
<dbReference type="AlphaFoldDB" id="A0A1B6PR61"/>
<keyword evidence="2" id="KW-1133">Transmembrane helix</keyword>
<evidence type="ECO:0000256" key="1">
    <source>
        <dbReference type="SAM" id="MobiDB-lite"/>
    </source>
</evidence>
<evidence type="ECO:0000256" key="2">
    <source>
        <dbReference type="SAM" id="Phobius"/>
    </source>
</evidence>
<accession>A0A1B6PR61</accession>
<dbReference type="Gramene" id="KXG28168">
    <property type="protein sequence ID" value="KXG28168"/>
    <property type="gene ID" value="SORBI_3005G092900"/>
</dbReference>
<dbReference type="InParanoid" id="A0A1B6PR61"/>
<name>A0A1B6PR61_SORBI</name>
<evidence type="ECO:0000313" key="4">
    <source>
        <dbReference type="Proteomes" id="UP000000768"/>
    </source>
</evidence>
<proteinExistence type="predicted"/>